<dbReference type="EMBL" id="JAURVH010001513">
    <property type="protein sequence ID" value="KAK5935907.1"/>
    <property type="molecule type" value="Genomic_DNA"/>
</dbReference>
<evidence type="ECO:0000313" key="2">
    <source>
        <dbReference type="EMBL" id="KAK5935907.1"/>
    </source>
</evidence>
<comment type="caution">
    <text evidence="2">The sequence shown here is derived from an EMBL/GenBank/DDBJ whole genome shotgun (WGS) entry which is preliminary data.</text>
</comment>
<keyword evidence="3" id="KW-1185">Reference proteome</keyword>
<evidence type="ECO:0000256" key="1">
    <source>
        <dbReference type="SAM" id="MobiDB-lite"/>
    </source>
</evidence>
<feature type="region of interest" description="Disordered" evidence="1">
    <location>
        <begin position="65"/>
        <end position="86"/>
    </location>
</feature>
<proteinExistence type="predicted"/>
<sequence length="102" mass="11159">MQECVRADGPSECTTPLLLIISALPEALIQAITERLETLADICLSTELRITSLISICGDGWRGGRTGGGEVDREGQRHPDGKMIKNLARTIRDGDRDLFPPR</sequence>
<dbReference type="AlphaFoldDB" id="A0AAN8E775"/>
<gene>
    <name evidence="2" type="ORF">CgunFtcFv8_021220</name>
</gene>
<accession>A0AAN8E775</accession>
<reference evidence="2 3" key="1">
    <citation type="journal article" date="2023" name="Mol. Biol. Evol.">
        <title>Genomics of Secondarily Temperate Adaptation in the Only Non-Antarctic Icefish.</title>
        <authorList>
            <person name="Rivera-Colon A.G."/>
            <person name="Rayamajhi N."/>
            <person name="Minhas B.F."/>
            <person name="Madrigal G."/>
            <person name="Bilyk K.T."/>
            <person name="Yoon V."/>
            <person name="Hune M."/>
            <person name="Gregory S."/>
            <person name="Cheng C.H.C."/>
            <person name="Catchen J.M."/>
        </authorList>
    </citation>
    <scope>NUCLEOTIDE SEQUENCE [LARGE SCALE GENOMIC DNA]</scope>
    <source>
        <tissue evidence="2">White muscle</tissue>
    </source>
</reference>
<name>A0AAN8E775_CHAGU</name>
<feature type="compositionally biased region" description="Basic and acidic residues" evidence="1">
    <location>
        <begin position="70"/>
        <end position="83"/>
    </location>
</feature>
<dbReference type="Proteomes" id="UP001331515">
    <property type="component" value="Unassembled WGS sequence"/>
</dbReference>
<evidence type="ECO:0000313" key="3">
    <source>
        <dbReference type="Proteomes" id="UP001331515"/>
    </source>
</evidence>
<protein>
    <submittedName>
        <fullName evidence="2">Uncharacterized protein</fullName>
    </submittedName>
</protein>
<organism evidence="2 3">
    <name type="scientific">Champsocephalus gunnari</name>
    <name type="common">Mackerel icefish</name>
    <dbReference type="NCBI Taxonomy" id="52237"/>
    <lineage>
        <taxon>Eukaryota</taxon>
        <taxon>Metazoa</taxon>
        <taxon>Chordata</taxon>
        <taxon>Craniata</taxon>
        <taxon>Vertebrata</taxon>
        <taxon>Euteleostomi</taxon>
        <taxon>Actinopterygii</taxon>
        <taxon>Neopterygii</taxon>
        <taxon>Teleostei</taxon>
        <taxon>Neoteleostei</taxon>
        <taxon>Acanthomorphata</taxon>
        <taxon>Eupercaria</taxon>
        <taxon>Perciformes</taxon>
        <taxon>Notothenioidei</taxon>
        <taxon>Channichthyidae</taxon>
        <taxon>Champsocephalus</taxon>
    </lineage>
</organism>